<organism evidence="4 5">
    <name type="scientific">Jatropha curcas</name>
    <name type="common">Barbados nut</name>
    <dbReference type="NCBI Taxonomy" id="180498"/>
    <lineage>
        <taxon>Eukaryota</taxon>
        <taxon>Viridiplantae</taxon>
        <taxon>Streptophyta</taxon>
        <taxon>Embryophyta</taxon>
        <taxon>Tracheophyta</taxon>
        <taxon>Spermatophyta</taxon>
        <taxon>Magnoliopsida</taxon>
        <taxon>eudicotyledons</taxon>
        <taxon>Gunneridae</taxon>
        <taxon>Pentapetalae</taxon>
        <taxon>rosids</taxon>
        <taxon>fabids</taxon>
        <taxon>Malpighiales</taxon>
        <taxon>Euphorbiaceae</taxon>
        <taxon>Crotonoideae</taxon>
        <taxon>Jatropheae</taxon>
        <taxon>Jatropha</taxon>
    </lineage>
</organism>
<evidence type="ECO:0000313" key="5">
    <source>
        <dbReference type="Proteomes" id="UP000027138"/>
    </source>
</evidence>
<comment type="subcellular location">
    <subcellularLocation>
        <location evidence="1">Nucleus</location>
    </subcellularLocation>
</comment>
<gene>
    <name evidence="4" type="ORF">JCGZ_07591</name>
</gene>
<keyword evidence="5" id="KW-1185">Reference proteome</keyword>
<feature type="compositionally biased region" description="Low complexity" evidence="3">
    <location>
        <begin position="17"/>
        <end position="27"/>
    </location>
</feature>
<name>A0A067KNZ9_JATCU</name>
<dbReference type="GO" id="GO:0006950">
    <property type="term" value="P:response to stress"/>
    <property type="evidence" value="ECO:0007669"/>
    <property type="project" value="UniProtKB-ARBA"/>
</dbReference>
<feature type="compositionally biased region" description="Low complexity" evidence="3">
    <location>
        <begin position="149"/>
        <end position="164"/>
    </location>
</feature>
<feature type="region of interest" description="Disordered" evidence="3">
    <location>
        <begin position="149"/>
        <end position="175"/>
    </location>
</feature>
<evidence type="ECO:0000313" key="4">
    <source>
        <dbReference type="EMBL" id="KDP34020.1"/>
    </source>
</evidence>
<sequence>MSWIFQYPAEEDGGNQSSSSTSSTTSSIGKDSDFWGSDSSDSEDFKEENEVQSAYKGKCDSTYALEEALPIRSKSFVCLAEASCFSSIKEIGKTEDAYTRKRRNVLAHHLWNKNTSFPRLSDGHGISKRPISSSKSTLALGITNALSRSESIGSTNSDSSSNSRKSPDSPEPLQLRSMASHNDLVSLRFSQQNVTPRRSFSLPELRLVLAGKTTSSGCRFVHDKK</sequence>
<evidence type="ECO:0000256" key="2">
    <source>
        <dbReference type="ARBA" id="ARBA00023242"/>
    </source>
</evidence>
<evidence type="ECO:0000256" key="1">
    <source>
        <dbReference type="ARBA" id="ARBA00004123"/>
    </source>
</evidence>
<evidence type="ECO:0000256" key="3">
    <source>
        <dbReference type="SAM" id="MobiDB-lite"/>
    </source>
</evidence>
<dbReference type="GO" id="GO:0005634">
    <property type="term" value="C:nucleus"/>
    <property type="evidence" value="ECO:0007669"/>
    <property type="project" value="UniProtKB-SubCell"/>
</dbReference>
<dbReference type="Proteomes" id="UP000027138">
    <property type="component" value="Unassembled WGS sequence"/>
</dbReference>
<feature type="region of interest" description="Disordered" evidence="3">
    <location>
        <begin position="1"/>
        <end position="51"/>
    </location>
</feature>
<reference evidence="4 5" key="1">
    <citation type="journal article" date="2014" name="PLoS ONE">
        <title>Global Analysis of Gene Expression Profiles in Physic Nut (Jatropha curcas L.) Seedlings Exposed to Salt Stress.</title>
        <authorList>
            <person name="Zhang L."/>
            <person name="Zhang C."/>
            <person name="Wu P."/>
            <person name="Chen Y."/>
            <person name="Li M."/>
            <person name="Jiang H."/>
            <person name="Wu G."/>
        </authorList>
    </citation>
    <scope>NUCLEOTIDE SEQUENCE [LARGE SCALE GENOMIC DNA]</scope>
    <source>
        <strain evidence="5">cv. GZQX0401</strain>
        <tissue evidence="4">Young leaves</tissue>
    </source>
</reference>
<proteinExistence type="predicted"/>
<dbReference type="STRING" id="180498.A0A067KNZ9"/>
<dbReference type="EMBL" id="KK914539">
    <property type="protein sequence ID" value="KDP34020.1"/>
    <property type="molecule type" value="Genomic_DNA"/>
</dbReference>
<dbReference type="InterPro" id="IPR051992">
    <property type="entry name" value="OxStress_Response_Reg"/>
</dbReference>
<dbReference type="PANTHER" id="PTHR33172">
    <property type="entry name" value="OS08G0516900 PROTEIN"/>
    <property type="match status" value="1"/>
</dbReference>
<dbReference type="AlphaFoldDB" id="A0A067KNZ9"/>
<protein>
    <submittedName>
        <fullName evidence="4">Uncharacterized protein</fullName>
    </submittedName>
</protein>
<dbReference type="OrthoDB" id="691484at2759"/>
<dbReference type="PANTHER" id="PTHR33172:SF37">
    <property type="entry name" value="PROTEIN OXIDATIVE STRESS 3 LIKE 1"/>
    <property type="match status" value="1"/>
</dbReference>
<keyword evidence="2" id="KW-0539">Nucleus</keyword>
<accession>A0A067KNZ9</accession>